<feature type="coiled-coil region" evidence="1">
    <location>
        <begin position="703"/>
        <end position="737"/>
    </location>
</feature>
<comment type="caution">
    <text evidence="3">The sequence shown here is derived from an EMBL/GenBank/DDBJ whole genome shotgun (WGS) entry which is preliminary data.</text>
</comment>
<organism evidence="3 4">
    <name type="scientific">Gryllus longicercus</name>
    <dbReference type="NCBI Taxonomy" id="2509291"/>
    <lineage>
        <taxon>Eukaryota</taxon>
        <taxon>Metazoa</taxon>
        <taxon>Ecdysozoa</taxon>
        <taxon>Arthropoda</taxon>
        <taxon>Hexapoda</taxon>
        <taxon>Insecta</taxon>
        <taxon>Pterygota</taxon>
        <taxon>Neoptera</taxon>
        <taxon>Polyneoptera</taxon>
        <taxon>Orthoptera</taxon>
        <taxon>Ensifera</taxon>
        <taxon>Gryllidea</taxon>
        <taxon>Grylloidea</taxon>
        <taxon>Gryllidae</taxon>
        <taxon>Gryllinae</taxon>
        <taxon>Gryllus</taxon>
    </lineage>
</organism>
<name>A0AAN9Z558_9ORTH</name>
<protein>
    <recommendedName>
        <fullName evidence="5">HAT C-terminal dimerisation domain-containing protein</fullName>
    </recommendedName>
</protein>
<reference evidence="3 4" key="1">
    <citation type="submission" date="2024-03" db="EMBL/GenBank/DDBJ databases">
        <title>The genome assembly and annotation of the cricket Gryllus longicercus Weissman &amp; Gray.</title>
        <authorList>
            <person name="Szrajer S."/>
            <person name="Gray D."/>
            <person name="Ylla G."/>
        </authorList>
    </citation>
    <scope>NUCLEOTIDE SEQUENCE [LARGE SCALE GENOMIC DNA]</scope>
    <source>
        <strain evidence="3">DAG 2021-001</strain>
        <tissue evidence="3">Whole body minus gut</tissue>
    </source>
</reference>
<accession>A0AAN9Z558</accession>
<keyword evidence="4" id="KW-1185">Reference proteome</keyword>
<evidence type="ECO:0000256" key="1">
    <source>
        <dbReference type="SAM" id="Coils"/>
    </source>
</evidence>
<feature type="compositionally biased region" description="Polar residues" evidence="2">
    <location>
        <begin position="79"/>
        <end position="94"/>
    </location>
</feature>
<dbReference type="PANTHER" id="PTHR37162:SF11">
    <property type="match status" value="1"/>
</dbReference>
<gene>
    <name evidence="3" type="ORF">R5R35_004944</name>
</gene>
<evidence type="ECO:0008006" key="5">
    <source>
        <dbReference type="Google" id="ProtNLM"/>
    </source>
</evidence>
<dbReference type="AlphaFoldDB" id="A0AAN9Z558"/>
<sequence length="743" mass="83549">MSKHGGSTKYQKCYEVLYPWVAPDPKCDKNAICTWCKKAINVASMGKSALDSHAEGKKHKSYSAGVQKTLALDTFVQRSEPATSKSDTNNNNGPIQGVPASQPISSTKKSTMQSYLLAEEVTRAEILWCLRAVRSHLSIRSAGDCTALFPTMFPDSDIAKKMQLQKSKICYSIVYGIAPFLKRKLEDLVEKCDTIVLEFDESMNAVSRTTQMDVHLRFWDHDKSLVTTRYFDSVFLKRTRAVDLLDGLKGSFGSKNLQKILQLSMDGPNVNLKLLSDLNAELRTSFGGLQLLQLGSCSLHVVHNAFKTGMSKTSWEIVPFLRSSYNLFHDSPARRALYTEITGSTSFPDSFCGTRWVENANAAEKAAAILGNVRAYVEETKKAKSVPQSWSFETVCKALSDELLEPKLTFFSSTARILEPFLNDFQSDDPIAPFLYDELHSLLNNLMQRVVKPDVLRTAKSLVKIDVQDAKNLITAEHFELDFATRSALKKVKGVSEKDVLLLKNDMRSCIIGIILKMQEKSPLKYSLTRALSCLDPAVALDNVTAERRLSVCLDALVSSGRMPGSKADRVKMEFVELCKDSRVRDEMKSFNRSEGRLDRFWVDMTKMSPKPCPNFLDFLKTILIISHGNASVERGFSVNSECIVENQTEKSLVAQRYVYDAVQDAGGVDKFNIDKSLIHSFRNAHSLFKDEMKTQKNAAEREDEIRFQNKRKQSEIHELEAKREKMLAEASKISAEIEDLKK</sequence>
<evidence type="ECO:0000313" key="4">
    <source>
        <dbReference type="Proteomes" id="UP001378592"/>
    </source>
</evidence>
<feature type="region of interest" description="Disordered" evidence="2">
    <location>
        <begin position="79"/>
        <end position="106"/>
    </location>
</feature>
<evidence type="ECO:0000313" key="3">
    <source>
        <dbReference type="EMBL" id="KAK7864961.1"/>
    </source>
</evidence>
<dbReference type="Proteomes" id="UP001378592">
    <property type="component" value="Unassembled WGS sequence"/>
</dbReference>
<proteinExistence type="predicted"/>
<evidence type="ECO:0000256" key="2">
    <source>
        <dbReference type="SAM" id="MobiDB-lite"/>
    </source>
</evidence>
<dbReference type="PANTHER" id="PTHR37162">
    <property type="entry name" value="HAT FAMILY DIMERISATION DOMAINCONTAINING PROTEIN-RELATED"/>
    <property type="match status" value="1"/>
</dbReference>
<keyword evidence="1" id="KW-0175">Coiled coil</keyword>
<dbReference type="EMBL" id="JAZDUA010000189">
    <property type="protein sequence ID" value="KAK7864961.1"/>
    <property type="molecule type" value="Genomic_DNA"/>
</dbReference>